<dbReference type="EMBL" id="CP046600">
    <property type="protein sequence ID" value="QUR67155.1"/>
    <property type="molecule type" value="Genomic_DNA"/>
</dbReference>
<feature type="domain" description="CdaR GGDEF-like" evidence="4">
    <location>
        <begin position="190"/>
        <end position="292"/>
    </location>
</feature>
<keyword evidence="6" id="KW-1185">Reference proteome</keyword>
<dbReference type="PANTHER" id="PTHR33744:SF1">
    <property type="entry name" value="DNA-BINDING TRANSCRIPTIONAL ACTIVATOR ADER"/>
    <property type="match status" value="1"/>
</dbReference>
<dbReference type="Pfam" id="PF17853">
    <property type="entry name" value="GGDEF_2"/>
    <property type="match status" value="1"/>
</dbReference>
<organism evidence="5 6">
    <name type="scientific">Mycobacterium spongiae</name>
    <dbReference type="NCBI Taxonomy" id="886343"/>
    <lineage>
        <taxon>Bacteria</taxon>
        <taxon>Bacillati</taxon>
        <taxon>Actinomycetota</taxon>
        <taxon>Actinomycetes</taxon>
        <taxon>Mycobacteriales</taxon>
        <taxon>Mycobacteriaceae</taxon>
        <taxon>Mycobacterium</taxon>
    </lineage>
</organism>
<dbReference type="Pfam" id="PF13556">
    <property type="entry name" value="HTH_30"/>
    <property type="match status" value="1"/>
</dbReference>
<dbReference type="Gene3D" id="1.10.10.2840">
    <property type="entry name" value="PucR C-terminal helix-turn-helix domain"/>
    <property type="match status" value="1"/>
</dbReference>
<dbReference type="RefSeq" id="WP_211698724.1">
    <property type="nucleotide sequence ID" value="NZ_CP046600.1"/>
</dbReference>
<dbReference type="AlphaFoldDB" id="A0A975JWU0"/>
<evidence type="ECO:0000313" key="6">
    <source>
        <dbReference type="Proteomes" id="UP000682202"/>
    </source>
</evidence>
<proteinExistence type="inferred from homology"/>
<dbReference type="InterPro" id="IPR051448">
    <property type="entry name" value="CdaR-like_regulators"/>
</dbReference>
<dbReference type="PANTHER" id="PTHR33744">
    <property type="entry name" value="CARBOHYDRATE DIACID REGULATOR"/>
    <property type="match status" value="1"/>
</dbReference>
<evidence type="ECO:0000259" key="3">
    <source>
        <dbReference type="Pfam" id="PF13556"/>
    </source>
</evidence>
<evidence type="ECO:0000256" key="2">
    <source>
        <dbReference type="SAM" id="MobiDB-lite"/>
    </source>
</evidence>
<evidence type="ECO:0000259" key="4">
    <source>
        <dbReference type="Pfam" id="PF17853"/>
    </source>
</evidence>
<accession>A0A975JWU0</accession>
<feature type="region of interest" description="Disordered" evidence="2">
    <location>
        <begin position="406"/>
        <end position="426"/>
    </location>
</feature>
<protein>
    <submittedName>
        <fullName evidence="5">PucR family transcriptional regulator</fullName>
    </submittedName>
</protein>
<feature type="domain" description="PucR C-terminal helix-turn-helix" evidence="3">
    <location>
        <begin position="342"/>
        <end position="395"/>
    </location>
</feature>
<evidence type="ECO:0000313" key="5">
    <source>
        <dbReference type="EMBL" id="QUR67155.1"/>
    </source>
</evidence>
<dbReference type="InterPro" id="IPR041522">
    <property type="entry name" value="CdaR_GGDEF"/>
</dbReference>
<comment type="similarity">
    <text evidence="1">Belongs to the CdaR family.</text>
</comment>
<reference evidence="5" key="1">
    <citation type="submission" date="2019-12" db="EMBL/GenBank/DDBJ databases">
        <title>Mycobacterium spongiae sp. nov.</title>
        <authorList>
            <person name="Stinear T."/>
        </authorList>
    </citation>
    <scope>NUCLEOTIDE SEQUENCE</scope>
    <source>
        <strain evidence="5">FSD4b-SM</strain>
    </source>
</reference>
<sequence>MMWQRPSARICELLRESGWVALNPGHEWLDNLDRAVLAADPSLADELALADVVKQAIRAFLVHFGVSKLRDPGAPVPPYQGVETLRMARELQRRGKDTLVRDIYRIVQTVSWHRFTEVAAQHVPDPDDLREVLDVAFRSSTDFVDASIAALTAKMQLERNELTHSANADRRKIVELILSGTPTQREHTETQLGYPLAPPHTAAIIFSNQPSSDPSHLDRAAEAFDHAVGSPQSLTVVADTTTRWVWVSGAAGVDNDKLCRALDNAPTARIAIGTTAPGIDGFRRSYLDARTTQYTMSRLRSCLQVASFADLKLAAVLAEYPQARDRFIEVTLGDFESAAPSLHTTLLTFINQQCNAARTANLLYMHRNTLMRRLEAAQRLLPRPLEGTTVHVAAALEALHWREHRNGDSVKMSAQQDREVTPSAQP</sequence>
<gene>
    <name evidence="5" type="ORF">F6B93_08640</name>
</gene>
<dbReference type="InterPro" id="IPR025736">
    <property type="entry name" value="PucR_C-HTH_dom"/>
</dbReference>
<name>A0A975JWU0_9MYCO</name>
<evidence type="ECO:0000256" key="1">
    <source>
        <dbReference type="ARBA" id="ARBA00006754"/>
    </source>
</evidence>
<dbReference type="Proteomes" id="UP000682202">
    <property type="component" value="Chromosome"/>
</dbReference>
<dbReference type="InterPro" id="IPR042070">
    <property type="entry name" value="PucR_C-HTH_sf"/>
</dbReference>
<dbReference type="KEGG" id="mspg:F6B93_08640"/>